<evidence type="ECO:0000256" key="2">
    <source>
        <dbReference type="ARBA" id="ARBA00012180"/>
    </source>
</evidence>
<dbReference type="FunFam" id="3.10.10.10:FF:000007">
    <property type="entry name" value="Retrovirus-related Pol polyprotein from transposon 17.6-like Protein"/>
    <property type="match status" value="1"/>
</dbReference>
<evidence type="ECO:0000256" key="9">
    <source>
        <dbReference type="ARBA" id="ARBA00022918"/>
    </source>
</evidence>
<evidence type="ECO:0000313" key="12">
    <source>
        <dbReference type="EMBL" id="KAL2082602.1"/>
    </source>
</evidence>
<proteinExistence type="inferred from homology"/>
<keyword evidence="10" id="KW-0511">Multifunctional enzyme</keyword>
<dbReference type="CDD" id="cd01647">
    <property type="entry name" value="RT_LTR"/>
    <property type="match status" value="1"/>
</dbReference>
<dbReference type="InterPro" id="IPR000477">
    <property type="entry name" value="RT_dom"/>
</dbReference>
<keyword evidence="3" id="KW-0645">Protease</keyword>
<evidence type="ECO:0000256" key="7">
    <source>
        <dbReference type="ARBA" id="ARBA00022759"/>
    </source>
</evidence>
<dbReference type="InterPro" id="IPR041577">
    <property type="entry name" value="RT_RNaseH_2"/>
</dbReference>
<dbReference type="SUPFAM" id="SSF56672">
    <property type="entry name" value="DNA/RNA polymerases"/>
    <property type="match status" value="1"/>
</dbReference>
<dbReference type="EMBL" id="JBHFQA010000019">
    <property type="protein sequence ID" value="KAL2082602.1"/>
    <property type="molecule type" value="Genomic_DNA"/>
</dbReference>
<dbReference type="Pfam" id="PF00078">
    <property type="entry name" value="RVT_1"/>
    <property type="match status" value="1"/>
</dbReference>
<evidence type="ECO:0000256" key="4">
    <source>
        <dbReference type="ARBA" id="ARBA00022679"/>
    </source>
</evidence>
<accession>A0ABD1J629</accession>
<name>A0ABD1J629_9TELE</name>
<comment type="caution">
    <text evidence="12">The sequence shown here is derived from an EMBL/GenBank/DDBJ whole genome shotgun (WGS) entry which is preliminary data.</text>
</comment>
<keyword evidence="8" id="KW-0378">Hydrolase</keyword>
<gene>
    <name evidence="12" type="ORF">ACEWY4_022420</name>
</gene>
<keyword evidence="4" id="KW-0808">Transferase</keyword>
<dbReference type="Gene3D" id="3.30.70.270">
    <property type="match status" value="2"/>
</dbReference>
<dbReference type="GO" id="GO:0004523">
    <property type="term" value="F:RNA-DNA hybrid ribonuclease activity"/>
    <property type="evidence" value="ECO:0007669"/>
    <property type="project" value="UniProtKB-EC"/>
</dbReference>
<keyword evidence="7" id="KW-0255">Endonuclease</keyword>
<evidence type="ECO:0000256" key="5">
    <source>
        <dbReference type="ARBA" id="ARBA00022695"/>
    </source>
</evidence>
<keyword evidence="6" id="KW-0540">Nuclease</keyword>
<evidence type="ECO:0000256" key="6">
    <source>
        <dbReference type="ARBA" id="ARBA00022722"/>
    </source>
</evidence>
<comment type="similarity">
    <text evidence="1">Belongs to the beta type-B retroviral polymerase family. HERV class-II K(HML-2) pol subfamily.</text>
</comment>
<reference evidence="12 13" key="1">
    <citation type="submission" date="2024-09" db="EMBL/GenBank/DDBJ databases">
        <title>A chromosome-level genome assembly of Gray's grenadier anchovy, Coilia grayii.</title>
        <authorList>
            <person name="Fu Z."/>
        </authorList>
    </citation>
    <scope>NUCLEOTIDE SEQUENCE [LARGE SCALE GENOMIC DNA]</scope>
    <source>
        <strain evidence="12">G4</strain>
        <tissue evidence="12">Muscle</tissue>
    </source>
</reference>
<dbReference type="AlphaFoldDB" id="A0ABD1J629"/>
<evidence type="ECO:0000256" key="3">
    <source>
        <dbReference type="ARBA" id="ARBA00022670"/>
    </source>
</evidence>
<dbReference type="GO" id="GO:0008233">
    <property type="term" value="F:peptidase activity"/>
    <property type="evidence" value="ECO:0007669"/>
    <property type="project" value="UniProtKB-KW"/>
</dbReference>
<evidence type="ECO:0000259" key="11">
    <source>
        <dbReference type="PROSITE" id="PS50878"/>
    </source>
</evidence>
<dbReference type="Proteomes" id="UP001591681">
    <property type="component" value="Unassembled WGS sequence"/>
</dbReference>
<keyword evidence="13" id="KW-1185">Reference proteome</keyword>
<protein>
    <recommendedName>
        <fullName evidence="2">ribonuclease H</fullName>
        <ecNumber evidence="2">3.1.26.4</ecNumber>
    </recommendedName>
</protein>
<dbReference type="EC" id="3.1.26.4" evidence="2"/>
<keyword evidence="5" id="KW-0548">Nucleotidyltransferase</keyword>
<feature type="domain" description="Reverse transcriptase" evidence="11">
    <location>
        <begin position="2"/>
        <end position="180"/>
    </location>
</feature>
<dbReference type="GO" id="GO:0006508">
    <property type="term" value="P:proteolysis"/>
    <property type="evidence" value="ECO:0007669"/>
    <property type="project" value="UniProtKB-KW"/>
</dbReference>
<dbReference type="FunFam" id="3.10.20.370:FF:000001">
    <property type="entry name" value="Retrovirus-related Pol polyprotein from transposon 17.6-like protein"/>
    <property type="match status" value="1"/>
</dbReference>
<dbReference type="GO" id="GO:0003964">
    <property type="term" value="F:RNA-directed DNA polymerase activity"/>
    <property type="evidence" value="ECO:0007669"/>
    <property type="project" value="UniProtKB-KW"/>
</dbReference>
<dbReference type="Gene3D" id="3.10.10.10">
    <property type="entry name" value="HIV Type 1 Reverse Transcriptase, subunit A, domain 1"/>
    <property type="match status" value="1"/>
</dbReference>
<dbReference type="PANTHER" id="PTHR37984:SF5">
    <property type="entry name" value="PROTEIN NYNRIN-LIKE"/>
    <property type="match status" value="1"/>
</dbReference>
<dbReference type="Gene3D" id="3.10.20.370">
    <property type="match status" value="1"/>
</dbReference>
<dbReference type="Pfam" id="PF17919">
    <property type="entry name" value="RT_RNaseH_2"/>
    <property type="match status" value="1"/>
</dbReference>
<dbReference type="InterPro" id="IPR043128">
    <property type="entry name" value="Rev_trsase/Diguanyl_cyclase"/>
</dbReference>
<sequence>MLSLGVIEPSCSDWCSPVVLVPKRDGSIKFCIDFRQVNALSKVDPYPMPRIDELVERLGKAKYITTIDLSRGYWQVPLSPRAKEVTAFRTPFGLYHFNMMPFGLQGAPASFQRLMDRVLRGTHQFAAAYLDDVCIWSNSWEEHCRHLRQVLDHIREAGLTINPGKCALAKQEVHYLGYVIGRGVIRPQVEKVDAIQSCTPPTTKRKVRAFLGLVGWYRRFIPDFSARSSPLSELTRATASNRVAWTEQCEAAFQDLKGAVCSDSVLRSPDFSKPFIVQTDASGVGLGAVLLQEEDGQRRPVAFISRKLFDRERRYAAVELEALAIKWALDSLRYYLPGQTV</sequence>
<evidence type="ECO:0000256" key="10">
    <source>
        <dbReference type="ARBA" id="ARBA00023268"/>
    </source>
</evidence>
<evidence type="ECO:0000256" key="8">
    <source>
        <dbReference type="ARBA" id="ARBA00022801"/>
    </source>
</evidence>
<organism evidence="12 13">
    <name type="scientific">Coilia grayii</name>
    <name type="common">Gray's grenadier anchovy</name>
    <dbReference type="NCBI Taxonomy" id="363190"/>
    <lineage>
        <taxon>Eukaryota</taxon>
        <taxon>Metazoa</taxon>
        <taxon>Chordata</taxon>
        <taxon>Craniata</taxon>
        <taxon>Vertebrata</taxon>
        <taxon>Euteleostomi</taxon>
        <taxon>Actinopterygii</taxon>
        <taxon>Neopterygii</taxon>
        <taxon>Teleostei</taxon>
        <taxon>Clupei</taxon>
        <taxon>Clupeiformes</taxon>
        <taxon>Clupeoidei</taxon>
        <taxon>Engraulidae</taxon>
        <taxon>Coilinae</taxon>
        <taxon>Coilia</taxon>
    </lineage>
</organism>
<keyword evidence="9" id="KW-0695">RNA-directed DNA polymerase</keyword>
<dbReference type="PROSITE" id="PS50878">
    <property type="entry name" value="RT_POL"/>
    <property type="match status" value="1"/>
</dbReference>
<evidence type="ECO:0000256" key="1">
    <source>
        <dbReference type="ARBA" id="ARBA00010879"/>
    </source>
</evidence>
<dbReference type="PANTHER" id="PTHR37984">
    <property type="entry name" value="PROTEIN CBG26694"/>
    <property type="match status" value="1"/>
</dbReference>
<dbReference type="InterPro" id="IPR043502">
    <property type="entry name" value="DNA/RNA_pol_sf"/>
</dbReference>
<dbReference type="InterPro" id="IPR050951">
    <property type="entry name" value="Retrovirus_Pol_polyprotein"/>
</dbReference>
<dbReference type="FunFam" id="3.30.70.270:FF:000020">
    <property type="entry name" value="Transposon Tf2-6 polyprotein-like Protein"/>
    <property type="match status" value="1"/>
</dbReference>
<evidence type="ECO:0000313" key="13">
    <source>
        <dbReference type="Proteomes" id="UP001591681"/>
    </source>
</evidence>